<name>A0ACA9N3T8_9GLOM</name>
<dbReference type="Proteomes" id="UP000789702">
    <property type="component" value="Unassembled WGS sequence"/>
</dbReference>
<reference evidence="1" key="1">
    <citation type="submission" date="2021-06" db="EMBL/GenBank/DDBJ databases">
        <authorList>
            <person name="Kallberg Y."/>
            <person name="Tangrot J."/>
            <person name="Rosling A."/>
        </authorList>
    </citation>
    <scope>NUCLEOTIDE SEQUENCE</scope>
    <source>
        <strain evidence="1">IL203A</strain>
    </source>
</reference>
<gene>
    <name evidence="1" type="ORF">DHETER_LOCUS7830</name>
</gene>
<feature type="non-terminal residue" evidence="1">
    <location>
        <position position="1"/>
    </location>
</feature>
<comment type="caution">
    <text evidence="1">The sequence shown here is derived from an EMBL/GenBank/DDBJ whole genome shotgun (WGS) entry which is preliminary data.</text>
</comment>
<dbReference type="EMBL" id="CAJVPU010011604">
    <property type="protein sequence ID" value="CAG8616136.1"/>
    <property type="molecule type" value="Genomic_DNA"/>
</dbReference>
<accession>A0ACA9N3T8</accession>
<evidence type="ECO:0000313" key="1">
    <source>
        <dbReference type="EMBL" id="CAG8616136.1"/>
    </source>
</evidence>
<organism evidence="1 2">
    <name type="scientific">Dentiscutata heterogama</name>
    <dbReference type="NCBI Taxonomy" id="1316150"/>
    <lineage>
        <taxon>Eukaryota</taxon>
        <taxon>Fungi</taxon>
        <taxon>Fungi incertae sedis</taxon>
        <taxon>Mucoromycota</taxon>
        <taxon>Glomeromycotina</taxon>
        <taxon>Glomeromycetes</taxon>
        <taxon>Diversisporales</taxon>
        <taxon>Gigasporaceae</taxon>
        <taxon>Dentiscutata</taxon>
    </lineage>
</organism>
<protein>
    <submittedName>
        <fullName evidence="1">10975_t:CDS:1</fullName>
    </submittedName>
</protein>
<proteinExistence type="predicted"/>
<keyword evidence="2" id="KW-1185">Reference proteome</keyword>
<sequence length="186" mass="21350">DFAVLSFKIKVETTDKETSAKLSFLDRNDEPIKKPKDVFVKDITKKKGKIKEPFSGLDFYLLNHPNKYVFYYDIKFILLTVQVKKIKSKVIKIENKSEKTEIKAKKATADVDRVKLDVDINKKALKLLEKDVSRLKINIDVNTKVLELLEKDISSLRKDVDVNIEALKLLGKDVNSNKDVTLKLAL</sequence>
<evidence type="ECO:0000313" key="2">
    <source>
        <dbReference type="Proteomes" id="UP000789702"/>
    </source>
</evidence>
<feature type="non-terminal residue" evidence="1">
    <location>
        <position position="186"/>
    </location>
</feature>